<keyword evidence="5 10" id="KW-0418">Kinase</keyword>
<evidence type="ECO:0000259" key="9">
    <source>
        <dbReference type="PROSITE" id="PS50011"/>
    </source>
</evidence>
<keyword evidence="3" id="KW-0808">Transferase</keyword>
<dbReference type="Pfam" id="PF00069">
    <property type="entry name" value="Pkinase"/>
    <property type="match status" value="1"/>
</dbReference>
<dbReference type="AlphaFoldDB" id="A0A9P9DYX2"/>
<dbReference type="InterPro" id="IPR050629">
    <property type="entry name" value="STE20/SPS1-PAK"/>
</dbReference>
<dbReference type="GO" id="GO:0004674">
    <property type="term" value="F:protein serine/threonine kinase activity"/>
    <property type="evidence" value="ECO:0007669"/>
    <property type="project" value="UniProtKB-KW"/>
</dbReference>
<dbReference type="GO" id="GO:0005737">
    <property type="term" value="C:cytoplasm"/>
    <property type="evidence" value="ECO:0007669"/>
    <property type="project" value="TreeGrafter"/>
</dbReference>
<organism evidence="10 11">
    <name type="scientific">Dactylonectria macrodidyma</name>
    <dbReference type="NCBI Taxonomy" id="307937"/>
    <lineage>
        <taxon>Eukaryota</taxon>
        <taxon>Fungi</taxon>
        <taxon>Dikarya</taxon>
        <taxon>Ascomycota</taxon>
        <taxon>Pezizomycotina</taxon>
        <taxon>Sordariomycetes</taxon>
        <taxon>Hypocreomycetidae</taxon>
        <taxon>Hypocreales</taxon>
        <taxon>Nectriaceae</taxon>
        <taxon>Dactylonectria</taxon>
    </lineage>
</organism>
<dbReference type="PANTHER" id="PTHR48012">
    <property type="entry name" value="STERILE20-LIKE KINASE, ISOFORM B-RELATED"/>
    <property type="match status" value="1"/>
</dbReference>
<comment type="caution">
    <text evidence="10">The sequence shown here is derived from an EMBL/GenBank/DDBJ whole genome shotgun (WGS) entry which is preliminary data.</text>
</comment>
<evidence type="ECO:0000256" key="3">
    <source>
        <dbReference type="ARBA" id="ARBA00022679"/>
    </source>
</evidence>
<evidence type="ECO:0000313" key="10">
    <source>
        <dbReference type="EMBL" id="KAH7127527.1"/>
    </source>
</evidence>
<keyword evidence="2" id="KW-0723">Serine/threonine-protein kinase</keyword>
<dbReference type="GO" id="GO:0005524">
    <property type="term" value="F:ATP binding"/>
    <property type="evidence" value="ECO:0007669"/>
    <property type="project" value="UniProtKB-KW"/>
</dbReference>
<dbReference type="PROSITE" id="PS00108">
    <property type="entry name" value="PROTEIN_KINASE_ST"/>
    <property type="match status" value="1"/>
</dbReference>
<comment type="similarity">
    <text evidence="1">Belongs to the protein kinase superfamily. STE Ser/Thr protein kinase family. STE20 subfamily.</text>
</comment>
<dbReference type="Gene3D" id="1.10.510.10">
    <property type="entry name" value="Transferase(Phosphotransferase) domain 1"/>
    <property type="match status" value="1"/>
</dbReference>
<keyword evidence="4" id="KW-0547">Nucleotide-binding</keyword>
<comment type="catalytic activity">
    <reaction evidence="8">
        <text>L-seryl-[protein] + ATP = O-phospho-L-seryl-[protein] + ADP + H(+)</text>
        <dbReference type="Rhea" id="RHEA:17989"/>
        <dbReference type="Rhea" id="RHEA-COMP:9863"/>
        <dbReference type="Rhea" id="RHEA-COMP:11604"/>
        <dbReference type="ChEBI" id="CHEBI:15378"/>
        <dbReference type="ChEBI" id="CHEBI:29999"/>
        <dbReference type="ChEBI" id="CHEBI:30616"/>
        <dbReference type="ChEBI" id="CHEBI:83421"/>
        <dbReference type="ChEBI" id="CHEBI:456216"/>
        <dbReference type="EC" id="2.7.11.1"/>
    </reaction>
</comment>
<protein>
    <submittedName>
        <fullName evidence="10">Kinase-like domain-containing protein</fullName>
    </submittedName>
</protein>
<dbReference type="InterPro" id="IPR008271">
    <property type="entry name" value="Ser/Thr_kinase_AS"/>
</dbReference>
<evidence type="ECO:0000256" key="2">
    <source>
        <dbReference type="ARBA" id="ARBA00022527"/>
    </source>
</evidence>
<evidence type="ECO:0000256" key="7">
    <source>
        <dbReference type="ARBA" id="ARBA00047899"/>
    </source>
</evidence>
<accession>A0A9P9DYX2</accession>
<dbReference type="PROSITE" id="PS50011">
    <property type="entry name" value="PROTEIN_KINASE_DOM"/>
    <property type="match status" value="1"/>
</dbReference>
<evidence type="ECO:0000313" key="11">
    <source>
        <dbReference type="Proteomes" id="UP000738349"/>
    </source>
</evidence>
<comment type="catalytic activity">
    <reaction evidence="7">
        <text>L-threonyl-[protein] + ATP = O-phospho-L-threonyl-[protein] + ADP + H(+)</text>
        <dbReference type="Rhea" id="RHEA:46608"/>
        <dbReference type="Rhea" id="RHEA-COMP:11060"/>
        <dbReference type="Rhea" id="RHEA-COMP:11605"/>
        <dbReference type="ChEBI" id="CHEBI:15378"/>
        <dbReference type="ChEBI" id="CHEBI:30013"/>
        <dbReference type="ChEBI" id="CHEBI:30616"/>
        <dbReference type="ChEBI" id="CHEBI:61977"/>
        <dbReference type="ChEBI" id="CHEBI:456216"/>
        <dbReference type="EC" id="2.7.11.1"/>
    </reaction>
</comment>
<sequence>MTDNLNLPDLVRDWELNTTIISDTCPVHASHIADSSKGMLRQSVEEKWERKERLGSGSFGVVWRHECVSGPQIGKPLPEDQTRLISLQVLQGLAFMHRSNVAHWDMKPHNILVQNKGPQWRVEIADFGCSKNTEETLLRTHRVGTPAYLAPEMHPYLLSREGGGDDDGDDDEDDTYIIASVKLKEFLLRVNSHARSIQVTASQQGTSPRTTSLA</sequence>
<proteinExistence type="inferred from homology"/>
<evidence type="ECO:0000256" key="6">
    <source>
        <dbReference type="ARBA" id="ARBA00022840"/>
    </source>
</evidence>
<dbReference type="OrthoDB" id="10252171at2759"/>
<dbReference type="SMART" id="SM00220">
    <property type="entry name" value="S_TKc"/>
    <property type="match status" value="1"/>
</dbReference>
<dbReference type="SUPFAM" id="SSF56112">
    <property type="entry name" value="Protein kinase-like (PK-like)"/>
    <property type="match status" value="1"/>
</dbReference>
<evidence type="ECO:0000256" key="5">
    <source>
        <dbReference type="ARBA" id="ARBA00022777"/>
    </source>
</evidence>
<dbReference type="InterPro" id="IPR000719">
    <property type="entry name" value="Prot_kinase_dom"/>
</dbReference>
<evidence type="ECO:0000256" key="4">
    <source>
        <dbReference type="ARBA" id="ARBA00022741"/>
    </source>
</evidence>
<feature type="domain" description="Protein kinase" evidence="9">
    <location>
        <begin position="1"/>
        <end position="214"/>
    </location>
</feature>
<dbReference type="InterPro" id="IPR011009">
    <property type="entry name" value="Kinase-like_dom_sf"/>
</dbReference>
<keyword evidence="11" id="KW-1185">Reference proteome</keyword>
<dbReference type="PANTHER" id="PTHR48012:SF10">
    <property type="entry name" value="FI20177P1"/>
    <property type="match status" value="1"/>
</dbReference>
<evidence type="ECO:0000256" key="1">
    <source>
        <dbReference type="ARBA" id="ARBA00008874"/>
    </source>
</evidence>
<gene>
    <name evidence="10" type="ORF">EDB81DRAFT_764700</name>
</gene>
<keyword evidence="6" id="KW-0067">ATP-binding</keyword>
<dbReference type="Proteomes" id="UP000738349">
    <property type="component" value="Unassembled WGS sequence"/>
</dbReference>
<evidence type="ECO:0000256" key="8">
    <source>
        <dbReference type="ARBA" id="ARBA00048679"/>
    </source>
</evidence>
<dbReference type="EMBL" id="JAGMUV010000019">
    <property type="protein sequence ID" value="KAH7127527.1"/>
    <property type="molecule type" value="Genomic_DNA"/>
</dbReference>
<reference evidence="10" key="1">
    <citation type="journal article" date="2021" name="Nat. Commun.">
        <title>Genetic determinants of endophytism in the Arabidopsis root mycobiome.</title>
        <authorList>
            <person name="Mesny F."/>
            <person name="Miyauchi S."/>
            <person name="Thiergart T."/>
            <person name="Pickel B."/>
            <person name="Atanasova L."/>
            <person name="Karlsson M."/>
            <person name="Huettel B."/>
            <person name="Barry K.W."/>
            <person name="Haridas S."/>
            <person name="Chen C."/>
            <person name="Bauer D."/>
            <person name="Andreopoulos W."/>
            <person name="Pangilinan J."/>
            <person name="LaButti K."/>
            <person name="Riley R."/>
            <person name="Lipzen A."/>
            <person name="Clum A."/>
            <person name="Drula E."/>
            <person name="Henrissat B."/>
            <person name="Kohler A."/>
            <person name="Grigoriev I.V."/>
            <person name="Martin F.M."/>
            <person name="Hacquard S."/>
        </authorList>
    </citation>
    <scope>NUCLEOTIDE SEQUENCE</scope>
    <source>
        <strain evidence="10">MPI-CAGE-AT-0147</strain>
    </source>
</reference>
<name>A0A9P9DYX2_9HYPO</name>